<dbReference type="InterPro" id="IPR001204">
    <property type="entry name" value="Phos_transporter"/>
</dbReference>
<feature type="transmembrane region" description="Helical" evidence="6">
    <location>
        <begin position="131"/>
        <end position="152"/>
    </location>
</feature>
<evidence type="ECO:0000256" key="6">
    <source>
        <dbReference type="RuleBase" id="RU363058"/>
    </source>
</evidence>
<name>A0A286H1Y6_9PROT</name>
<dbReference type="OrthoDB" id="9779554at2"/>
<keyword evidence="3 6" id="KW-0812">Transmembrane</keyword>
<sequence length="518" mass="53698">MAKKTTLDKDLAKLVRIEEATAATGRRTGALGLALLFLAAVFAFTVTITEGQYASFIIAAGVIGGYMALNIGANDVANNVGPAVGSRALTMVGALVVAAVFEALGALVAGADVVSTISKGIVDPSALADSQVFVRAMMSALLAGALWINLATAIGAPVSTTHSVVGGVLGAGIAAAGLSAVNWGTTGTIVASWVISPLLGGGIAAFALWFITAMVLEKEDKLTAARRWVPVLVAVMTFAFTLYLIMKGLKQLWVPPPGLAWLMAAVAAAAAWAGTRPLVARRALTLENRRRPVGELFRWPLIFSAALLSFAHGANDVANAVGPLAAVVAAVEAGAVEAKVVVPSWVLVVGALGIVCGLLLFGPKLIRTVGEKITKMDPARAFCVALAAAVTVIVASELGLPVSSTHIAVGGVFGVGFFREFRTNRYVWHWREMNPDVALTAGGIPTGAATGHADAAAPQDDAVPAQLLEKSRRRAEKAKRRRLVRRQHMTTIAAAWVVTVPLAALLSAVIFLVWSAFV</sequence>
<accession>A0A286H1Y6</accession>
<feature type="transmembrane region" description="Helical" evidence="6">
    <location>
        <begin position="345"/>
        <end position="366"/>
    </location>
</feature>
<feature type="transmembrane region" description="Helical" evidence="6">
    <location>
        <begin position="296"/>
        <end position="314"/>
    </location>
</feature>
<feature type="transmembrane region" description="Helical" evidence="6">
    <location>
        <begin position="402"/>
        <end position="421"/>
    </location>
</feature>
<comment type="subcellular location">
    <subcellularLocation>
        <location evidence="1 6">Membrane</location>
        <topology evidence="1 6">Multi-pass membrane protein</topology>
    </subcellularLocation>
</comment>
<dbReference type="Pfam" id="PF01384">
    <property type="entry name" value="PHO4"/>
    <property type="match status" value="1"/>
</dbReference>
<evidence type="ECO:0000256" key="1">
    <source>
        <dbReference type="ARBA" id="ARBA00004141"/>
    </source>
</evidence>
<dbReference type="Proteomes" id="UP000219621">
    <property type="component" value="Unassembled WGS sequence"/>
</dbReference>
<evidence type="ECO:0000256" key="2">
    <source>
        <dbReference type="ARBA" id="ARBA00022448"/>
    </source>
</evidence>
<reference evidence="8" key="1">
    <citation type="submission" date="2017-09" db="EMBL/GenBank/DDBJ databases">
        <authorList>
            <person name="Varghese N."/>
            <person name="Submissions S."/>
        </authorList>
    </citation>
    <scope>NUCLEOTIDE SEQUENCE [LARGE SCALE GENOMIC DNA]</scope>
    <source>
        <strain evidence="8">USBA 140</strain>
    </source>
</reference>
<keyword evidence="8" id="KW-1185">Reference proteome</keyword>
<comment type="similarity">
    <text evidence="6">Belongs to the inorganic phosphate transporter (PiT) (TC 2.A.20) family.</text>
</comment>
<gene>
    <name evidence="7" type="ORF">SAMN05421508_11759</name>
</gene>
<keyword evidence="2 6" id="KW-0813">Transport</keyword>
<feature type="transmembrane region" description="Helical" evidence="6">
    <location>
        <begin position="258"/>
        <end position="275"/>
    </location>
</feature>
<feature type="transmembrane region" description="Helical" evidence="6">
    <location>
        <begin position="489"/>
        <end position="517"/>
    </location>
</feature>
<organism evidence="7 8">
    <name type="scientific">Caenispirillum bisanense</name>
    <dbReference type="NCBI Taxonomy" id="414052"/>
    <lineage>
        <taxon>Bacteria</taxon>
        <taxon>Pseudomonadati</taxon>
        <taxon>Pseudomonadota</taxon>
        <taxon>Alphaproteobacteria</taxon>
        <taxon>Rhodospirillales</taxon>
        <taxon>Novispirillaceae</taxon>
        <taxon>Caenispirillum</taxon>
    </lineage>
</organism>
<evidence type="ECO:0000313" key="7">
    <source>
        <dbReference type="EMBL" id="SOE01324.1"/>
    </source>
</evidence>
<feature type="transmembrane region" description="Helical" evidence="6">
    <location>
        <begin position="228"/>
        <end position="246"/>
    </location>
</feature>
<dbReference type="PANTHER" id="PTHR11101">
    <property type="entry name" value="PHOSPHATE TRANSPORTER"/>
    <property type="match status" value="1"/>
</dbReference>
<dbReference type="GO" id="GO:0035435">
    <property type="term" value="P:phosphate ion transmembrane transport"/>
    <property type="evidence" value="ECO:0007669"/>
    <property type="project" value="TreeGrafter"/>
</dbReference>
<keyword evidence="5 6" id="KW-0472">Membrane</keyword>
<feature type="transmembrane region" description="Helical" evidence="6">
    <location>
        <begin position="88"/>
        <end position="111"/>
    </location>
</feature>
<proteinExistence type="inferred from homology"/>
<evidence type="ECO:0000256" key="4">
    <source>
        <dbReference type="ARBA" id="ARBA00022989"/>
    </source>
</evidence>
<dbReference type="EMBL" id="OCNJ01000017">
    <property type="protein sequence ID" value="SOE01324.1"/>
    <property type="molecule type" value="Genomic_DNA"/>
</dbReference>
<dbReference type="GO" id="GO:0016020">
    <property type="term" value="C:membrane"/>
    <property type="evidence" value="ECO:0007669"/>
    <property type="project" value="UniProtKB-SubCell"/>
</dbReference>
<keyword evidence="4 6" id="KW-1133">Transmembrane helix</keyword>
<feature type="transmembrane region" description="Helical" evidence="6">
    <location>
        <begin position="190"/>
        <end position="216"/>
    </location>
</feature>
<evidence type="ECO:0000256" key="3">
    <source>
        <dbReference type="ARBA" id="ARBA00022692"/>
    </source>
</evidence>
<dbReference type="PANTHER" id="PTHR11101:SF80">
    <property type="entry name" value="PHOSPHATE TRANSPORTER"/>
    <property type="match status" value="1"/>
</dbReference>
<dbReference type="GO" id="GO:0005315">
    <property type="term" value="F:phosphate transmembrane transporter activity"/>
    <property type="evidence" value="ECO:0007669"/>
    <property type="project" value="InterPro"/>
</dbReference>
<dbReference type="AlphaFoldDB" id="A0A286H1Y6"/>
<evidence type="ECO:0000256" key="5">
    <source>
        <dbReference type="ARBA" id="ARBA00023136"/>
    </source>
</evidence>
<feature type="transmembrane region" description="Helical" evidence="6">
    <location>
        <begin position="378"/>
        <end position="396"/>
    </location>
</feature>
<feature type="transmembrane region" description="Helical" evidence="6">
    <location>
        <begin position="30"/>
        <end position="48"/>
    </location>
</feature>
<evidence type="ECO:0000313" key="8">
    <source>
        <dbReference type="Proteomes" id="UP000219621"/>
    </source>
</evidence>
<protein>
    <recommendedName>
        <fullName evidence="6">Phosphate transporter</fullName>
    </recommendedName>
</protein>
<keyword evidence="6" id="KW-0592">Phosphate transport</keyword>
<dbReference type="RefSeq" id="WP_097281604.1">
    <property type="nucleotide sequence ID" value="NZ_OCNJ01000017.1"/>
</dbReference>
<feature type="transmembrane region" description="Helical" evidence="6">
    <location>
        <begin position="54"/>
        <end position="76"/>
    </location>
</feature>
<feature type="transmembrane region" description="Helical" evidence="6">
    <location>
        <begin position="164"/>
        <end position="184"/>
    </location>
</feature>